<evidence type="ECO:0000259" key="4">
    <source>
        <dbReference type="Pfam" id="PF18672"/>
    </source>
</evidence>
<evidence type="ECO:0000313" key="6">
    <source>
        <dbReference type="Proteomes" id="UP001144352"/>
    </source>
</evidence>
<dbReference type="EMBL" id="BSDS01000002">
    <property type="protein sequence ID" value="GLI39077.1"/>
    <property type="molecule type" value="Genomic_DNA"/>
</dbReference>
<feature type="domain" description="PilZ" evidence="3">
    <location>
        <begin position="170"/>
        <end position="248"/>
    </location>
</feature>
<sequence length="330" mass="37654">MKEEFSDYQKHFSAGLRVEVRFPRGQNRPFRDGAIITLQEEDLITLQLSRDALPEDVRAETGTFVDIRTGKDGNAYCSRAIIVAERDGSQVTARLIGNVIPDEMREYYRIETYIPVRYQLDLDAAPEQLQERWRAKRYPTQQSTGDAAHISSDGDTSPATEPSRAVPLAANLSGSGIRIRTRDKFQTGTLLTMELYLPLEDLKIVPIIAEVVHVDPLRTKEGTPPLFSTALHFLCIDERDRDSVIRFISREQLDRLRDHQGGTVSISSLEYASYSRRKRLLRLATAACIFFLFGAIAFALVYYRLNSPKGEIEQTFEQEIRKYRTLFLGR</sequence>
<organism evidence="5 6">
    <name type="scientific">Geobacter hydrogenophilus</name>
    <dbReference type="NCBI Taxonomy" id="40983"/>
    <lineage>
        <taxon>Bacteria</taxon>
        <taxon>Pseudomonadati</taxon>
        <taxon>Thermodesulfobacteriota</taxon>
        <taxon>Desulfuromonadia</taxon>
        <taxon>Geobacterales</taxon>
        <taxon>Geobacteraceae</taxon>
        <taxon>Geobacter</taxon>
    </lineage>
</organism>
<gene>
    <name evidence="5" type="ORF">GHYDROH2_25780</name>
</gene>
<name>A0A9W6G2B9_9BACT</name>
<evidence type="ECO:0000256" key="2">
    <source>
        <dbReference type="SAM" id="Phobius"/>
    </source>
</evidence>
<evidence type="ECO:0000313" key="5">
    <source>
        <dbReference type="EMBL" id="GLI39077.1"/>
    </source>
</evidence>
<dbReference type="GO" id="GO:0035438">
    <property type="term" value="F:cyclic-di-GMP binding"/>
    <property type="evidence" value="ECO:0007669"/>
    <property type="project" value="InterPro"/>
</dbReference>
<dbReference type="Pfam" id="PF18672">
    <property type="entry name" value="PilZN1"/>
    <property type="match status" value="1"/>
</dbReference>
<dbReference type="AlphaFoldDB" id="A0A9W6G2B9"/>
<dbReference type="RefSeq" id="WP_214185299.1">
    <property type="nucleotide sequence ID" value="NZ_BSDS01000002.1"/>
</dbReference>
<keyword evidence="2" id="KW-0472">Membrane</keyword>
<protein>
    <submittedName>
        <fullName evidence="5">Pilus protein PilZ</fullName>
    </submittedName>
</protein>
<dbReference type="InterPro" id="IPR040638">
    <property type="entry name" value="PilZN1"/>
</dbReference>
<keyword evidence="6" id="KW-1185">Reference proteome</keyword>
<dbReference type="InterPro" id="IPR009875">
    <property type="entry name" value="PilZ_domain"/>
</dbReference>
<dbReference type="Pfam" id="PF07238">
    <property type="entry name" value="PilZ"/>
    <property type="match status" value="1"/>
</dbReference>
<comment type="caution">
    <text evidence="5">The sequence shown here is derived from an EMBL/GenBank/DDBJ whole genome shotgun (WGS) entry which is preliminary data.</text>
</comment>
<accession>A0A9W6G2B9</accession>
<feature type="domain" description="N-terminal PilZ-like" evidence="4">
    <location>
        <begin position="11"/>
        <end position="103"/>
    </location>
</feature>
<keyword evidence="2" id="KW-0812">Transmembrane</keyword>
<reference evidence="5" key="1">
    <citation type="submission" date="2022-12" db="EMBL/GenBank/DDBJ databases">
        <title>Reference genome sequencing for broad-spectrum identification of bacterial and archaeal isolates by mass spectrometry.</title>
        <authorList>
            <person name="Sekiguchi Y."/>
            <person name="Tourlousse D.M."/>
        </authorList>
    </citation>
    <scope>NUCLEOTIDE SEQUENCE</scope>
    <source>
        <strain evidence="5">H2</strain>
    </source>
</reference>
<evidence type="ECO:0000256" key="1">
    <source>
        <dbReference type="SAM" id="MobiDB-lite"/>
    </source>
</evidence>
<keyword evidence="2" id="KW-1133">Transmembrane helix</keyword>
<dbReference type="Proteomes" id="UP001144352">
    <property type="component" value="Unassembled WGS sequence"/>
</dbReference>
<feature type="transmembrane region" description="Helical" evidence="2">
    <location>
        <begin position="280"/>
        <end position="303"/>
    </location>
</feature>
<dbReference type="Gene3D" id="2.30.110.70">
    <property type="match status" value="1"/>
</dbReference>
<dbReference type="Gene3D" id="2.40.10.220">
    <property type="entry name" value="predicted glycosyltransferase like domains"/>
    <property type="match status" value="1"/>
</dbReference>
<feature type="region of interest" description="Disordered" evidence="1">
    <location>
        <begin position="137"/>
        <end position="167"/>
    </location>
</feature>
<evidence type="ECO:0000259" key="3">
    <source>
        <dbReference type="Pfam" id="PF07238"/>
    </source>
</evidence>
<proteinExistence type="predicted"/>